<dbReference type="Proteomes" id="UP000065220">
    <property type="component" value="Chromosome"/>
</dbReference>
<gene>
    <name evidence="1" type="ORF">AXF14_10905</name>
</gene>
<name>A0A0X8JFQ2_ACTRD</name>
<organism evidence="1 2">
    <name type="scientific">Actinomyces radicidentis</name>
    <dbReference type="NCBI Taxonomy" id="111015"/>
    <lineage>
        <taxon>Bacteria</taxon>
        <taxon>Bacillati</taxon>
        <taxon>Actinomycetota</taxon>
        <taxon>Actinomycetes</taxon>
        <taxon>Actinomycetales</taxon>
        <taxon>Actinomycetaceae</taxon>
        <taxon>Actinomyces</taxon>
    </lineage>
</organism>
<accession>A0A0X8JFQ2</accession>
<dbReference type="OrthoDB" id="100605at2"/>
<keyword evidence="2" id="KW-1185">Reference proteome</keyword>
<proteinExistence type="predicted"/>
<dbReference type="STRING" id="111015.AXF14_10905"/>
<evidence type="ECO:0000313" key="1">
    <source>
        <dbReference type="EMBL" id="AMD87990.1"/>
    </source>
</evidence>
<dbReference type="InterPro" id="IPR027268">
    <property type="entry name" value="Peptidase_M4/M1_CTD_sf"/>
</dbReference>
<dbReference type="Gene3D" id="1.10.390.10">
    <property type="entry name" value="Neutral Protease Domain 2"/>
    <property type="match status" value="1"/>
</dbReference>
<sequence>MRLGLDVTLDPDTRVIEAAALLDGFSEFFLHRALTIRTEAPGDLVASQTVCPFLDEDATAWTVAPAHEGPVRISYRGALPADLAEGTNLIEADRLELSLYSAWFPVPADLGAFAWTLRLHLSDGWTAVSNGRAVPGGFESDEAATTGDVVVAASPTVLVEEVDGLARVVQVGRGSSLAASVGALSRSALERLGSAYGVLDVVDPMTIVFTNRGGYAYSRLPAIFLAGAGTGDASRDLHTVLHELGHLRWSVAPADGVEDWLNEALAEYSALWLSRELLGAGFAARLLDGYRDVAQRAASPAVVEMGADQEQSFYANKYARGALLFDHLGKALGWERCNAVLSAWHGQWAATGGATTQSLLDVIGQEDADAMEAVRCCITTESWDGTWHV</sequence>
<dbReference type="AlphaFoldDB" id="A0A0X8JFQ2"/>
<dbReference type="KEGG" id="ard:AXF14_10905"/>
<dbReference type="RefSeq" id="WP_067943169.1">
    <property type="nucleotide sequence ID" value="NZ_CP014228.1"/>
</dbReference>
<dbReference type="SUPFAM" id="SSF55486">
    <property type="entry name" value="Metalloproteases ('zincins'), catalytic domain"/>
    <property type="match status" value="1"/>
</dbReference>
<reference evidence="2" key="1">
    <citation type="submission" date="2016-02" db="EMBL/GenBank/DDBJ databases">
        <authorList>
            <person name="Holder M.E."/>
            <person name="Ajami N.J."/>
            <person name="Petrosino J.F."/>
        </authorList>
    </citation>
    <scope>NUCLEOTIDE SEQUENCE [LARGE SCALE GENOMIC DNA]</scope>
    <source>
        <strain evidence="2">CCUG 36733</strain>
    </source>
</reference>
<evidence type="ECO:0008006" key="3">
    <source>
        <dbReference type="Google" id="ProtNLM"/>
    </source>
</evidence>
<dbReference type="EMBL" id="CP014228">
    <property type="protein sequence ID" value="AMD87990.1"/>
    <property type="molecule type" value="Genomic_DNA"/>
</dbReference>
<evidence type="ECO:0000313" key="2">
    <source>
        <dbReference type="Proteomes" id="UP000065220"/>
    </source>
</evidence>
<protein>
    <recommendedName>
        <fullName evidence="3">Peptidase M1 membrane alanine aminopeptidase domain-containing protein</fullName>
    </recommendedName>
</protein>